<proteinExistence type="predicted"/>
<evidence type="ECO:0000313" key="1">
    <source>
        <dbReference type="EMBL" id="RST99159.1"/>
    </source>
</evidence>
<organism evidence="1 2">
    <name type="scientific">Vagococcus vulneris</name>
    <dbReference type="NCBI Taxonomy" id="1977869"/>
    <lineage>
        <taxon>Bacteria</taxon>
        <taxon>Bacillati</taxon>
        <taxon>Bacillota</taxon>
        <taxon>Bacilli</taxon>
        <taxon>Lactobacillales</taxon>
        <taxon>Enterococcaceae</taxon>
        <taxon>Vagococcus</taxon>
    </lineage>
</organism>
<dbReference type="AlphaFoldDB" id="A0A429ZYU0"/>
<dbReference type="RefSeq" id="WP_125983789.1">
    <property type="nucleotide sequence ID" value="NZ_NGJS01000006.1"/>
</dbReference>
<comment type="caution">
    <text evidence="1">The sequence shown here is derived from an EMBL/GenBank/DDBJ whole genome shotgun (WGS) entry which is preliminary data.</text>
</comment>
<dbReference type="Proteomes" id="UP000287857">
    <property type="component" value="Unassembled WGS sequence"/>
</dbReference>
<evidence type="ECO:0000313" key="2">
    <source>
        <dbReference type="Proteomes" id="UP000287857"/>
    </source>
</evidence>
<dbReference type="EMBL" id="NGJS01000006">
    <property type="protein sequence ID" value="RST99159.1"/>
    <property type="molecule type" value="Genomic_DNA"/>
</dbReference>
<protein>
    <submittedName>
        <fullName evidence="1">Uncharacterized protein</fullName>
    </submittedName>
</protein>
<dbReference type="OrthoDB" id="2200364at2"/>
<reference evidence="1 2" key="1">
    <citation type="submission" date="2017-05" db="EMBL/GenBank/DDBJ databases">
        <title>Vagococcus spp. assemblies.</title>
        <authorList>
            <person name="Gulvik C.A."/>
        </authorList>
    </citation>
    <scope>NUCLEOTIDE SEQUENCE [LARGE SCALE GENOMIC DNA]</scope>
    <source>
        <strain evidence="1 2">SS1995</strain>
    </source>
</reference>
<accession>A0A429ZYU0</accession>
<name>A0A429ZYU0_9ENTE</name>
<sequence length="146" mass="17312">MKTNDYMVEANLFFDMEQQETLKLIDDFQKSLNFRGLNYYEQQLTKEVILKVSEFMLNHHFQTIEEWESVALQETLVVSFPQCIVANTNFLNSVEGILATFFNYLYMSDRLPQGQVLIRELPTICSIMLEIFKEIQQNKLNDYLFV</sequence>
<keyword evidence="2" id="KW-1185">Reference proteome</keyword>
<gene>
    <name evidence="1" type="ORF">CBF37_05690</name>
</gene>